<dbReference type="Proteomes" id="UP000316968">
    <property type="component" value="Chromosome"/>
</dbReference>
<evidence type="ECO:0000259" key="3">
    <source>
        <dbReference type="Pfam" id="PF18994"/>
    </source>
</evidence>
<name>A0A4Y6V4M0_SACBS</name>
<gene>
    <name evidence="4" type="ORF">FFV09_22820</name>
</gene>
<proteinExistence type="predicted"/>
<dbReference type="KEGG" id="saca:FFV09_22820"/>
<dbReference type="OrthoDB" id="2548468at2"/>
<dbReference type="Gene3D" id="3.55.50.40">
    <property type="match status" value="1"/>
</dbReference>
<dbReference type="InterPro" id="IPR044051">
    <property type="entry name" value="Prophage_tail_N"/>
</dbReference>
<dbReference type="NCBIfam" id="TIGR01665">
    <property type="entry name" value="put_anti_recept"/>
    <property type="match status" value="1"/>
</dbReference>
<dbReference type="InterPro" id="IPR007119">
    <property type="entry name" value="Phage_tail_spike_N"/>
</dbReference>
<protein>
    <recommendedName>
        <fullName evidence="6">Prophage tail endopeptidase domain-containing protein</fullName>
    </recommendedName>
</protein>
<feature type="domain" description="Tail spike" evidence="2">
    <location>
        <begin position="125"/>
        <end position="371"/>
    </location>
</feature>
<evidence type="ECO:0000259" key="2">
    <source>
        <dbReference type="Pfam" id="PF06605"/>
    </source>
</evidence>
<evidence type="ECO:0000313" key="5">
    <source>
        <dbReference type="Proteomes" id="UP000316968"/>
    </source>
</evidence>
<dbReference type="AlphaFoldDB" id="A0A4Y6V4M0"/>
<dbReference type="Pfam" id="PF06605">
    <property type="entry name" value="Prophage_tail"/>
    <property type="match status" value="1"/>
</dbReference>
<dbReference type="InterPro" id="IPR010572">
    <property type="entry name" value="Tail_dom"/>
</dbReference>
<dbReference type="Pfam" id="PF18994">
    <property type="entry name" value="Prophage_tailD1"/>
    <property type="match status" value="1"/>
</dbReference>
<organism evidence="4 5">
    <name type="scientific">Saccharibacillus brassicae</name>
    <dbReference type="NCBI Taxonomy" id="2583377"/>
    <lineage>
        <taxon>Bacteria</taxon>
        <taxon>Bacillati</taxon>
        <taxon>Bacillota</taxon>
        <taxon>Bacilli</taxon>
        <taxon>Bacillales</taxon>
        <taxon>Paenibacillaceae</taxon>
        <taxon>Saccharibacillus</taxon>
    </lineage>
</organism>
<feature type="compositionally biased region" description="Polar residues" evidence="1">
    <location>
        <begin position="714"/>
        <end position="725"/>
    </location>
</feature>
<dbReference type="RefSeq" id="WP_141449984.1">
    <property type="nucleotide sequence ID" value="NZ_CP041217.1"/>
</dbReference>
<feature type="region of interest" description="Disordered" evidence="1">
    <location>
        <begin position="711"/>
        <end position="741"/>
    </location>
</feature>
<evidence type="ECO:0008006" key="6">
    <source>
        <dbReference type="Google" id="ProtNLM"/>
    </source>
</evidence>
<dbReference type="EMBL" id="CP041217">
    <property type="protein sequence ID" value="QDH23447.1"/>
    <property type="molecule type" value="Genomic_DNA"/>
</dbReference>
<reference evidence="4 5" key="1">
    <citation type="submission" date="2019-06" db="EMBL/GenBank/DDBJ databases">
        <title>Saccharibacillus brassicae sp. nov., an endophytic bacterium isolated from Chinese cabbage seeds (Brassica pekinensis).</title>
        <authorList>
            <person name="Jiang L."/>
            <person name="Lee J."/>
            <person name="Kim S.W."/>
        </authorList>
    </citation>
    <scope>NUCLEOTIDE SEQUENCE [LARGE SCALE GENOMIC DNA]</scope>
    <source>
        <strain evidence="5">KCTC 43072 / ATSA2</strain>
    </source>
</reference>
<keyword evidence="5" id="KW-1185">Reference proteome</keyword>
<feature type="domain" description="Prophage endopeptidase tail N-terminal" evidence="3">
    <location>
        <begin position="11"/>
        <end position="91"/>
    </location>
</feature>
<sequence>MQKQKYLESFDKNRRRIGILKDVDPSSVQRQRRINSDYELTFTVPMQSADYREKILMKGHVRDERGQYYVINGRSRVRGGKQLTAQIVCSHIMYTLKEFKIPYDLYVEERYGIPVSVLLQRITDVTGGLFQFRIEDDFGLRDVKDWGRGNCLEALNALVEQYGMEVEPDNHVIYLRKQIGQDKGHQYRLKKNIVNDQFKDESSNLVTRMYATMKDGRTWIGQPASILTADERARLEAVPGAIVGGVLQSNFLVSQYAGAWASQDIPFFDGEMSDQDIEEPKDLLEAARIELAKKEVPELEVQIDTADLHKLDGSNPPAGLGDIVYVYDPEMSLKNMKARVTELSEYPFALDQHAKATVANFVRPDWNDIIADLDQAKNIVNGMLSGGRIRADIFESFARQAVIDIKNSKTEISYPLEGGILAQDKTNPLNQVRLTAAGILISSDGGKTARAAVVGGRVVAEAVIGQFGNFVSMLIGSGEDVVQINTRGISAGASVFDAAAFRLNMRGDVVANSLTANYANIAYSNFTNGAITGSSINVGNGMFTVTSGGIMSATAARFSGEVESSTVRGSVIIGSTFKTAESGRRIEQAAGGLQAYDSGGTVRIRINTSTDSSIASLGFFGSGGGFAGELNSYQNGGLTIFSNDLFLGSNNTANPIRLQGAATMVGPATFNSTVNFLGSVSGLTLAITDIVGLQSEMNRIWNALNNKSDKGHSHSVTLPNHNHGSATLAPSGGGNFPTSAA</sequence>
<accession>A0A4Y6V4M0</accession>
<evidence type="ECO:0000313" key="4">
    <source>
        <dbReference type="EMBL" id="QDH23447.1"/>
    </source>
</evidence>
<evidence type="ECO:0000256" key="1">
    <source>
        <dbReference type="SAM" id="MobiDB-lite"/>
    </source>
</evidence>